<dbReference type="EMBL" id="JAINUG010000452">
    <property type="protein sequence ID" value="KAJ8371433.1"/>
    <property type="molecule type" value="Genomic_DNA"/>
</dbReference>
<protein>
    <submittedName>
        <fullName evidence="1">Uncharacterized protein</fullName>
    </submittedName>
</protein>
<evidence type="ECO:0000313" key="2">
    <source>
        <dbReference type="Proteomes" id="UP001221898"/>
    </source>
</evidence>
<reference evidence="1" key="1">
    <citation type="journal article" date="2023" name="Science">
        <title>Genome structures resolve the early diversification of teleost fishes.</title>
        <authorList>
            <person name="Parey E."/>
            <person name="Louis A."/>
            <person name="Montfort J."/>
            <person name="Bouchez O."/>
            <person name="Roques C."/>
            <person name="Iampietro C."/>
            <person name="Lluch J."/>
            <person name="Castinel A."/>
            <person name="Donnadieu C."/>
            <person name="Desvignes T."/>
            <person name="Floi Bucao C."/>
            <person name="Jouanno E."/>
            <person name="Wen M."/>
            <person name="Mejri S."/>
            <person name="Dirks R."/>
            <person name="Jansen H."/>
            <person name="Henkel C."/>
            <person name="Chen W.J."/>
            <person name="Zahm M."/>
            <person name="Cabau C."/>
            <person name="Klopp C."/>
            <person name="Thompson A.W."/>
            <person name="Robinson-Rechavi M."/>
            <person name="Braasch I."/>
            <person name="Lecointre G."/>
            <person name="Bobe J."/>
            <person name="Postlethwait J.H."/>
            <person name="Berthelot C."/>
            <person name="Roest Crollius H."/>
            <person name="Guiguen Y."/>
        </authorList>
    </citation>
    <scope>NUCLEOTIDE SEQUENCE</scope>
    <source>
        <strain evidence="1">NC1722</strain>
    </source>
</reference>
<dbReference type="AlphaFoldDB" id="A0AAD7W0S2"/>
<keyword evidence="2" id="KW-1185">Reference proteome</keyword>
<organism evidence="1 2">
    <name type="scientific">Aldrovandia affinis</name>
    <dbReference type="NCBI Taxonomy" id="143900"/>
    <lineage>
        <taxon>Eukaryota</taxon>
        <taxon>Metazoa</taxon>
        <taxon>Chordata</taxon>
        <taxon>Craniata</taxon>
        <taxon>Vertebrata</taxon>
        <taxon>Euteleostomi</taxon>
        <taxon>Actinopterygii</taxon>
        <taxon>Neopterygii</taxon>
        <taxon>Teleostei</taxon>
        <taxon>Notacanthiformes</taxon>
        <taxon>Halosauridae</taxon>
        <taxon>Aldrovandia</taxon>
    </lineage>
</organism>
<dbReference type="Proteomes" id="UP001221898">
    <property type="component" value="Unassembled WGS sequence"/>
</dbReference>
<proteinExistence type="predicted"/>
<gene>
    <name evidence="1" type="ORF">AAFF_G00310660</name>
</gene>
<sequence>MQDLHSPSAPCGPSLSACNKALATRPLANTHARYWDPTLGLTRPPAEGEAARVKAGLPPGTAHWARFLRPVPLLRSRHTLFRASTLTSCCRSPPV</sequence>
<name>A0AAD7W0S2_9TELE</name>
<evidence type="ECO:0000313" key="1">
    <source>
        <dbReference type="EMBL" id="KAJ8371433.1"/>
    </source>
</evidence>
<accession>A0AAD7W0S2</accession>
<comment type="caution">
    <text evidence="1">The sequence shown here is derived from an EMBL/GenBank/DDBJ whole genome shotgun (WGS) entry which is preliminary data.</text>
</comment>